<reference evidence="2" key="1">
    <citation type="submission" date="2021-01" db="EMBL/GenBank/DDBJ databases">
        <authorList>
            <person name="Corre E."/>
            <person name="Pelletier E."/>
            <person name="Niang G."/>
            <person name="Scheremetjew M."/>
            <person name="Finn R."/>
            <person name="Kale V."/>
            <person name="Holt S."/>
            <person name="Cochrane G."/>
            <person name="Meng A."/>
            <person name="Brown T."/>
            <person name="Cohen L."/>
        </authorList>
    </citation>
    <scope>NUCLEOTIDE SEQUENCE</scope>
    <source>
        <strain evidence="2">CCMP622</strain>
    </source>
</reference>
<dbReference type="EMBL" id="HBHP01030682">
    <property type="protein sequence ID" value="CAD9774895.1"/>
    <property type="molecule type" value="Transcribed_RNA"/>
</dbReference>
<keyword evidence="1" id="KW-0472">Membrane</keyword>
<feature type="transmembrane region" description="Helical" evidence="1">
    <location>
        <begin position="174"/>
        <end position="195"/>
    </location>
</feature>
<dbReference type="PROSITE" id="PS50244">
    <property type="entry name" value="S5A_REDUCTASE"/>
    <property type="match status" value="1"/>
</dbReference>
<evidence type="ECO:0008006" key="3">
    <source>
        <dbReference type="Google" id="ProtNLM"/>
    </source>
</evidence>
<feature type="transmembrane region" description="Helical" evidence="1">
    <location>
        <begin position="51"/>
        <end position="68"/>
    </location>
</feature>
<sequence>MSAQAAAPAHPSSTPSKKVNAAKLYVRGSVSNGMGLAILYCLSHYLGLQRYVLIAGGIQLFVFIIHGLPYRSEKFYDLSGSFTHLSVVTASLIFDERKRSPRQIFAAISAVVWMSRLGTFLYARILRDGRDARFDGIKPVCLSFMGAWTIQAVWVSLIELPVVLLNDRDDNLGLGLTDLVAMGLWIVGFLLEAAADSQKMAFRDKPENKGRWIRSGLWRYSRHPNYFGEMLMWSSLAFLASSSTGFTISTKEAAVMHFAWLSPLFTAFLLLLVTGVPAVEKAGFKKWGSEPEYMNYMKNTSCLLPWFPAPEMKED</sequence>
<name>A0A7S2XGI7_9EUKA</name>
<evidence type="ECO:0000313" key="2">
    <source>
        <dbReference type="EMBL" id="CAD9774895.1"/>
    </source>
</evidence>
<evidence type="ECO:0000256" key="1">
    <source>
        <dbReference type="SAM" id="Phobius"/>
    </source>
</evidence>
<dbReference type="AlphaFoldDB" id="A0A7S2XGI7"/>
<organism evidence="2">
    <name type="scientific">Lotharella oceanica</name>
    <dbReference type="NCBI Taxonomy" id="641309"/>
    <lineage>
        <taxon>Eukaryota</taxon>
        <taxon>Sar</taxon>
        <taxon>Rhizaria</taxon>
        <taxon>Cercozoa</taxon>
        <taxon>Chlorarachniophyceae</taxon>
        <taxon>Lotharella</taxon>
    </lineage>
</organism>
<protein>
    <recommendedName>
        <fullName evidence="3">Steroid 5-alpha reductase C-terminal domain-containing protein</fullName>
    </recommendedName>
</protein>
<dbReference type="PANTHER" id="PTHR32251">
    <property type="entry name" value="3-OXO-5-ALPHA-STEROID 4-DEHYDROGENASE"/>
    <property type="match status" value="1"/>
</dbReference>
<feature type="transmembrane region" description="Helical" evidence="1">
    <location>
        <begin position="137"/>
        <end position="154"/>
    </location>
</feature>
<dbReference type="InterPro" id="IPR010721">
    <property type="entry name" value="UstE-like"/>
</dbReference>
<gene>
    <name evidence="2" type="ORF">LSP00402_LOCUS18890</name>
</gene>
<dbReference type="Pfam" id="PF06966">
    <property type="entry name" value="DUF1295"/>
    <property type="match status" value="1"/>
</dbReference>
<feature type="transmembrane region" description="Helical" evidence="1">
    <location>
        <begin position="260"/>
        <end position="279"/>
    </location>
</feature>
<accession>A0A7S2XGI7</accession>
<dbReference type="Gene3D" id="1.20.120.1630">
    <property type="match status" value="1"/>
</dbReference>
<keyword evidence="1" id="KW-0812">Transmembrane</keyword>
<proteinExistence type="predicted"/>
<keyword evidence="1" id="KW-1133">Transmembrane helix</keyword>
<feature type="transmembrane region" description="Helical" evidence="1">
    <location>
        <begin position="106"/>
        <end position="125"/>
    </location>
</feature>
<dbReference type="PANTHER" id="PTHR32251:SF17">
    <property type="entry name" value="STEROID 5-ALPHA REDUCTASE C-TERMINAL DOMAIN-CONTAINING PROTEIN"/>
    <property type="match status" value="1"/>
</dbReference>
<feature type="transmembrane region" description="Helical" evidence="1">
    <location>
        <begin position="24"/>
        <end position="45"/>
    </location>
</feature>
<dbReference type="GO" id="GO:0016020">
    <property type="term" value="C:membrane"/>
    <property type="evidence" value="ECO:0007669"/>
    <property type="project" value="TreeGrafter"/>
</dbReference>